<proteinExistence type="predicted"/>
<feature type="transmembrane region" description="Helical" evidence="1">
    <location>
        <begin position="7"/>
        <end position="26"/>
    </location>
</feature>
<organism evidence="3 4">
    <name type="scientific">Rubinisphaera italica</name>
    <dbReference type="NCBI Taxonomy" id="2527969"/>
    <lineage>
        <taxon>Bacteria</taxon>
        <taxon>Pseudomonadati</taxon>
        <taxon>Planctomycetota</taxon>
        <taxon>Planctomycetia</taxon>
        <taxon>Planctomycetales</taxon>
        <taxon>Planctomycetaceae</taxon>
        <taxon>Rubinisphaera</taxon>
    </lineage>
</organism>
<name>A0A5C5XI81_9PLAN</name>
<evidence type="ECO:0000259" key="2">
    <source>
        <dbReference type="Pfam" id="PF13229"/>
    </source>
</evidence>
<dbReference type="SMART" id="SM00710">
    <property type="entry name" value="PbH1"/>
    <property type="match status" value="8"/>
</dbReference>
<keyword evidence="3" id="KW-0456">Lyase</keyword>
<dbReference type="InterPro" id="IPR012334">
    <property type="entry name" value="Pectin_lyas_fold"/>
</dbReference>
<comment type="caution">
    <text evidence="3">The sequence shown here is derived from an EMBL/GenBank/DDBJ whole genome shotgun (WGS) entry which is preliminary data.</text>
</comment>
<dbReference type="InterPro" id="IPR039448">
    <property type="entry name" value="Beta_helix"/>
</dbReference>
<evidence type="ECO:0000256" key="1">
    <source>
        <dbReference type="SAM" id="Phobius"/>
    </source>
</evidence>
<dbReference type="NCBIfam" id="TIGR03804">
    <property type="entry name" value="para_beta_helix"/>
    <property type="match status" value="1"/>
</dbReference>
<evidence type="ECO:0000313" key="3">
    <source>
        <dbReference type="EMBL" id="TWT61532.1"/>
    </source>
</evidence>
<protein>
    <submittedName>
        <fullName evidence="3">Pectate lyase superfamily protein</fullName>
    </submittedName>
</protein>
<dbReference type="AlphaFoldDB" id="A0A5C5XI81"/>
<evidence type="ECO:0000313" key="4">
    <source>
        <dbReference type="Proteomes" id="UP000316095"/>
    </source>
</evidence>
<keyword evidence="1" id="KW-0472">Membrane</keyword>
<dbReference type="Proteomes" id="UP000316095">
    <property type="component" value="Unassembled WGS sequence"/>
</dbReference>
<gene>
    <name evidence="3" type="ORF">Pan54_22680</name>
</gene>
<dbReference type="Pfam" id="PF13229">
    <property type="entry name" value="Beta_helix"/>
    <property type="match status" value="1"/>
</dbReference>
<keyword evidence="1" id="KW-1133">Transmembrane helix</keyword>
<accession>A0A5C5XI81</accession>
<dbReference type="EMBL" id="SJPG01000001">
    <property type="protein sequence ID" value="TWT61532.1"/>
    <property type="molecule type" value="Genomic_DNA"/>
</dbReference>
<dbReference type="Gene3D" id="2.160.20.10">
    <property type="entry name" value="Single-stranded right-handed beta-helix, Pectin lyase-like"/>
    <property type="match status" value="1"/>
</dbReference>
<dbReference type="RefSeq" id="WP_165441719.1">
    <property type="nucleotide sequence ID" value="NZ_SJPG01000001.1"/>
</dbReference>
<dbReference type="InterPro" id="IPR011050">
    <property type="entry name" value="Pectin_lyase_fold/virulence"/>
</dbReference>
<keyword evidence="4" id="KW-1185">Reference proteome</keyword>
<keyword evidence="1" id="KW-0812">Transmembrane</keyword>
<sequence length="439" mass="48849">MPTLNDARFFVITLIVCYFPLSILYGQTENITHTYVPVDASNFLPEGYVSDGSVCYQSELQQALNSCSTTGGVVFFPAITFRIDDPHGLRLSSNLTLQMDGTRFVFSKDCTEDGQLFHGTDINDLKIQGGTIVGQNESWPEGVNIRGIHLSGQCKNIRIREMEMRDLSSNGIGLFAKDAEHPASDIWVIDTIIDNCSNYYGDYQAPPPVKRGPEAGSSREDQGLIAFYHVQNFVVRGCRFEDSRSDGTHFYFCNHGQISDNRIYRAQMGGYFLETCQHVLATNNIIQDNGSRGVTIERGSQFCTLTGNTIEGSGREGLWIPDSLRCVVTGNVFSLNGRKFNGDERHMLWNANITINEAKGDKLNTPTAHYLIADNIIETDQHQIAAIRVDSRPETLNIVIKDNLMIGDNTRILVEGPNQQQVMAGGNQGSKIERILDQE</sequence>
<feature type="domain" description="Right handed beta helix" evidence="2">
    <location>
        <begin position="147"/>
        <end position="333"/>
    </location>
</feature>
<dbReference type="SUPFAM" id="SSF51126">
    <property type="entry name" value="Pectin lyase-like"/>
    <property type="match status" value="1"/>
</dbReference>
<reference evidence="3 4" key="1">
    <citation type="submission" date="2019-02" db="EMBL/GenBank/DDBJ databases">
        <title>Deep-cultivation of Planctomycetes and their phenomic and genomic characterization uncovers novel biology.</title>
        <authorList>
            <person name="Wiegand S."/>
            <person name="Jogler M."/>
            <person name="Boedeker C."/>
            <person name="Pinto D."/>
            <person name="Vollmers J."/>
            <person name="Rivas-Marin E."/>
            <person name="Kohn T."/>
            <person name="Peeters S.H."/>
            <person name="Heuer A."/>
            <person name="Rast P."/>
            <person name="Oberbeckmann S."/>
            <person name="Bunk B."/>
            <person name="Jeske O."/>
            <person name="Meyerdierks A."/>
            <person name="Storesund J.E."/>
            <person name="Kallscheuer N."/>
            <person name="Luecker S."/>
            <person name="Lage O.M."/>
            <person name="Pohl T."/>
            <person name="Merkel B.J."/>
            <person name="Hornburger P."/>
            <person name="Mueller R.-W."/>
            <person name="Bruemmer F."/>
            <person name="Labrenz M."/>
            <person name="Spormann A.M."/>
            <person name="Op Den Camp H."/>
            <person name="Overmann J."/>
            <person name="Amann R."/>
            <person name="Jetten M.S.M."/>
            <person name="Mascher T."/>
            <person name="Medema M.H."/>
            <person name="Devos D.P."/>
            <person name="Kaster A.-K."/>
            <person name="Ovreas L."/>
            <person name="Rohde M."/>
            <person name="Galperin M.Y."/>
            <person name="Jogler C."/>
        </authorList>
    </citation>
    <scope>NUCLEOTIDE SEQUENCE [LARGE SCALE GENOMIC DNA]</scope>
    <source>
        <strain evidence="3 4">Pan54</strain>
    </source>
</reference>
<dbReference type="InterPro" id="IPR022441">
    <property type="entry name" value="Para_beta_helix_rpt-2"/>
</dbReference>
<dbReference type="GO" id="GO:0016829">
    <property type="term" value="F:lyase activity"/>
    <property type="evidence" value="ECO:0007669"/>
    <property type="project" value="UniProtKB-KW"/>
</dbReference>
<dbReference type="InterPro" id="IPR006626">
    <property type="entry name" value="PbH1"/>
</dbReference>